<dbReference type="GO" id="GO:0006355">
    <property type="term" value="P:regulation of DNA-templated transcription"/>
    <property type="evidence" value="ECO:0007669"/>
    <property type="project" value="InterPro"/>
</dbReference>
<dbReference type="InterPro" id="IPR039420">
    <property type="entry name" value="WalR-like"/>
</dbReference>
<dbReference type="RefSeq" id="WP_030150576.1">
    <property type="nucleotide sequence ID" value="NZ_JOFV01000004.1"/>
</dbReference>
<dbReference type="InterPro" id="IPR000792">
    <property type="entry name" value="Tscrpt_reg_LuxR_C"/>
</dbReference>
<dbReference type="Gene3D" id="3.40.50.2300">
    <property type="match status" value="1"/>
</dbReference>
<evidence type="ECO:0000313" key="8">
    <source>
        <dbReference type="EMBL" id="RXR27861.1"/>
    </source>
</evidence>
<name>A0A4Q1KZ69_9CELL</name>
<dbReference type="PANTHER" id="PTHR43214">
    <property type="entry name" value="TWO-COMPONENT RESPONSE REGULATOR"/>
    <property type="match status" value="1"/>
</dbReference>
<evidence type="ECO:0000256" key="1">
    <source>
        <dbReference type="ARBA" id="ARBA00022553"/>
    </source>
</evidence>
<dbReference type="CDD" id="cd17535">
    <property type="entry name" value="REC_NarL-like"/>
    <property type="match status" value="1"/>
</dbReference>
<comment type="caution">
    <text evidence="9">The sequence shown here is derived from an EMBL/GenBank/DDBJ whole genome shotgun (WGS) entry which is preliminary data.</text>
</comment>
<dbReference type="PROSITE" id="PS50043">
    <property type="entry name" value="HTH_LUXR_2"/>
    <property type="match status" value="1"/>
</dbReference>
<evidence type="ECO:0000313" key="11">
    <source>
        <dbReference type="Proteomes" id="UP000290517"/>
    </source>
</evidence>
<keyword evidence="2" id="KW-0805">Transcription regulation</keyword>
<dbReference type="InterPro" id="IPR016032">
    <property type="entry name" value="Sig_transdc_resp-reg_C-effctor"/>
</dbReference>
<keyword evidence="3" id="KW-0238">DNA-binding</keyword>
<dbReference type="EMBL" id="SDJQ01000007">
    <property type="protein sequence ID" value="RXR35701.1"/>
    <property type="molecule type" value="Genomic_DNA"/>
</dbReference>
<dbReference type="OrthoDB" id="9808843at2"/>
<dbReference type="EMBL" id="SDJR01000001">
    <property type="protein sequence ID" value="RXR27861.1"/>
    <property type="molecule type" value="Genomic_DNA"/>
</dbReference>
<dbReference type="STRING" id="1713.GCA_000718325_01019"/>
<dbReference type="InterPro" id="IPR001789">
    <property type="entry name" value="Sig_transdc_resp-reg_receiver"/>
</dbReference>
<gene>
    <name evidence="8" type="ORF">EQW73_00655</name>
    <name evidence="9" type="ORF">EQW78_05095</name>
</gene>
<organism evidence="9 10">
    <name type="scientific">Oerskovia turbata</name>
    <dbReference type="NCBI Taxonomy" id="1713"/>
    <lineage>
        <taxon>Bacteria</taxon>
        <taxon>Bacillati</taxon>
        <taxon>Actinomycetota</taxon>
        <taxon>Actinomycetes</taxon>
        <taxon>Micrococcales</taxon>
        <taxon>Cellulomonadaceae</taxon>
        <taxon>Oerskovia</taxon>
    </lineage>
</organism>
<evidence type="ECO:0000256" key="2">
    <source>
        <dbReference type="ARBA" id="ARBA00023015"/>
    </source>
</evidence>
<evidence type="ECO:0000256" key="4">
    <source>
        <dbReference type="ARBA" id="ARBA00023163"/>
    </source>
</evidence>
<dbReference type="SUPFAM" id="SSF46894">
    <property type="entry name" value="C-terminal effector domain of the bipartite response regulators"/>
    <property type="match status" value="1"/>
</dbReference>
<dbReference type="Pfam" id="PF00072">
    <property type="entry name" value="Response_reg"/>
    <property type="match status" value="1"/>
</dbReference>
<keyword evidence="4" id="KW-0804">Transcription</keyword>
<dbReference type="PRINTS" id="PR00038">
    <property type="entry name" value="HTHLUXR"/>
</dbReference>
<dbReference type="InterPro" id="IPR011006">
    <property type="entry name" value="CheY-like_superfamily"/>
</dbReference>
<keyword evidence="1 5" id="KW-0597">Phosphoprotein</keyword>
<dbReference type="SUPFAM" id="SSF52172">
    <property type="entry name" value="CheY-like"/>
    <property type="match status" value="1"/>
</dbReference>
<dbReference type="SMART" id="SM00421">
    <property type="entry name" value="HTH_LUXR"/>
    <property type="match status" value="1"/>
</dbReference>
<evidence type="ECO:0000256" key="3">
    <source>
        <dbReference type="ARBA" id="ARBA00023125"/>
    </source>
</evidence>
<dbReference type="Proteomes" id="UP000290517">
    <property type="component" value="Unassembled WGS sequence"/>
</dbReference>
<dbReference type="Proteomes" id="UP000289805">
    <property type="component" value="Unassembled WGS sequence"/>
</dbReference>
<dbReference type="SMART" id="SM00448">
    <property type="entry name" value="REC"/>
    <property type="match status" value="1"/>
</dbReference>
<reference evidence="10 11" key="1">
    <citation type="submission" date="2019-01" db="EMBL/GenBank/DDBJ databases">
        <title>Oerskovia turbata Genome sequencing and assembly.</title>
        <authorList>
            <person name="Dou T."/>
        </authorList>
    </citation>
    <scope>NUCLEOTIDE SEQUENCE [LARGE SCALE GENOMIC DNA]</scope>
    <source>
        <strain evidence="9 10">JCM12123</strain>
        <strain evidence="8 11">JCM3160</strain>
    </source>
</reference>
<feature type="domain" description="HTH luxR-type" evidence="6">
    <location>
        <begin position="145"/>
        <end position="210"/>
    </location>
</feature>
<evidence type="ECO:0000259" key="6">
    <source>
        <dbReference type="PROSITE" id="PS50043"/>
    </source>
</evidence>
<dbReference type="CDD" id="cd06170">
    <property type="entry name" value="LuxR_C_like"/>
    <property type="match status" value="1"/>
</dbReference>
<sequence>MTQGPTTIRVVLTDDHPVVRAGLRAVVDAEGDMEVVDELATAEELVRRVGVGLDADVVLLDLRFGEGRMGGAQAAREVVRLGGPPVLILTTYDSDQEILAAIEAGATGYLLKDAPTDELTAAIRAAAAGQVALGPSVQRRLLGRMRAPGVSLTLRELEVLGLVAQGCSNDEVARRLFLSKATVKSHLVHVYEKLGVDSRTAAVAEARRQGLLGE</sequence>
<dbReference type="GO" id="GO:0003677">
    <property type="term" value="F:DNA binding"/>
    <property type="evidence" value="ECO:0007669"/>
    <property type="project" value="UniProtKB-KW"/>
</dbReference>
<dbReference type="PROSITE" id="PS50110">
    <property type="entry name" value="RESPONSE_REGULATORY"/>
    <property type="match status" value="1"/>
</dbReference>
<accession>A0A4Q1KZ69</accession>
<feature type="modified residue" description="4-aspartylphosphate" evidence="5">
    <location>
        <position position="61"/>
    </location>
</feature>
<evidence type="ECO:0000313" key="9">
    <source>
        <dbReference type="EMBL" id="RXR35701.1"/>
    </source>
</evidence>
<dbReference type="Pfam" id="PF00196">
    <property type="entry name" value="GerE"/>
    <property type="match status" value="1"/>
</dbReference>
<dbReference type="InterPro" id="IPR058245">
    <property type="entry name" value="NreC/VraR/RcsB-like_REC"/>
</dbReference>
<dbReference type="GO" id="GO:0000160">
    <property type="term" value="P:phosphorelay signal transduction system"/>
    <property type="evidence" value="ECO:0007669"/>
    <property type="project" value="InterPro"/>
</dbReference>
<keyword evidence="11" id="KW-1185">Reference proteome</keyword>
<dbReference type="PROSITE" id="PS00622">
    <property type="entry name" value="HTH_LUXR_1"/>
    <property type="match status" value="1"/>
</dbReference>
<evidence type="ECO:0000313" key="10">
    <source>
        <dbReference type="Proteomes" id="UP000289805"/>
    </source>
</evidence>
<evidence type="ECO:0000259" key="7">
    <source>
        <dbReference type="PROSITE" id="PS50110"/>
    </source>
</evidence>
<proteinExistence type="predicted"/>
<dbReference type="AlphaFoldDB" id="A0A4Q1KZ69"/>
<feature type="domain" description="Response regulatory" evidence="7">
    <location>
        <begin position="9"/>
        <end position="127"/>
    </location>
</feature>
<dbReference type="PANTHER" id="PTHR43214:SF24">
    <property type="entry name" value="TRANSCRIPTIONAL REGULATORY PROTEIN NARL-RELATED"/>
    <property type="match status" value="1"/>
</dbReference>
<evidence type="ECO:0000256" key="5">
    <source>
        <dbReference type="PROSITE-ProRule" id="PRU00169"/>
    </source>
</evidence>
<protein>
    <submittedName>
        <fullName evidence="9">Response regulator transcription factor</fullName>
    </submittedName>
</protein>